<dbReference type="eggNOG" id="COG0834">
    <property type="taxonomic scope" value="Bacteria"/>
</dbReference>
<dbReference type="KEGG" id="dat:HRM2_03320"/>
<dbReference type="SMART" id="SM00079">
    <property type="entry name" value="PBPe"/>
    <property type="match status" value="1"/>
</dbReference>
<name>C0QGH9_DESAH</name>
<evidence type="ECO:0000313" key="5">
    <source>
        <dbReference type="EMBL" id="ACN13454.1"/>
    </source>
</evidence>
<protein>
    <submittedName>
        <fullName evidence="5">ArgT</fullName>
    </submittedName>
</protein>
<dbReference type="GO" id="GO:0016020">
    <property type="term" value="C:membrane"/>
    <property type="evidence" value="ECO:0007669"/>
    <property type="project" value="InterPro"/>
</dbReference>
<dbReference type="GO" id="GO:0015276">
    <property type="term" value="F:ligand-gated monoatomic ion channel activity"/>
    <property type="evidence" value="ECO:0007669"/>
    <property type="project" value="InterPro"/>
</dbReference>
<dbReference type="STRING" id="177437.HRM2_03320"/>
<dbReference type="Proteomes" id="UP000000442">
    <property type="component" value="Chromosome"/>
</dbReference>
<reference evidence="5 6" key="1">
    <citation type="journal article" date="2009" name="Environ. Microbiol.">
        <title>Genome sequence of Desulfobacterium autotrophicum HRM2, a marine sulfate reducer oxidizing organic carbon completely to carbon dioxide.</title>
        <authorList>
            <person name="Strittmatter A.W."/>
            <person name="Liesegang H."/>
            <person name="Rabus R."/>
            <person name="Decker I."/>
            <person name="Amann J."/>
            <person name="Andres S."/>
            <person name="Henne A."/>
            <person name="Fricke W.F."/>
            <person name="Martinez-Arias R."/>
            <person name="Bartels D."/>
            <person name="Goesmann A."/>
            <person name="Krause L."/>
            <person name="Puehler A."/>
            <person name="Klenk H.P."/>
            <person name="Richter M."/>
            <person name="Schuler M."/>
            <person name="Gloeckner F.O."/>
            <person name="Meyerdierks A."/>
            <person name="Gottschalk G."/>
            <person name="Amann R."/>
        </authorList>
    </citation>
    <scope>NUCLEOTIDE SEQUENCE [LARGE SCALE GENOMIC DNA]</scope>
    <source>
        <strain evidence="6">ATCC 43914 / DSM 3382 / HRM2</strain>
    </source>
</reference>
<organism evidence="5 6">
    <name type="scientific">Desulforapulum autotrophicum (strain ATCC 43914 / DSM 3382 / VKM B-1955 / HRM2)</name>
    <name type="common">Desulfobacterium autotrophicum</name>
    <dbReference type="NCBI Taxonomy" id="177437"/>
    <lineage>
        <taxon>Bacteria</taxon>
        <taxon>Pseudomonadati</taxon>
        <taxon>Thermodesulfobacteriota</taxon>
        <taxon>Desulfobacteria</taxon>
        <taxon>Desulfobacterales</taxon>
        <taxon>Desulfobacteraceae</taxon>
        <taxon>Desulforapulum</taxon>
    </lineage>
</organism>
<dbReference type="Gene3D" id="3.40.190.10">
    <property type="entry name" value="Periplasmic binding protein-like II"/>
    <property type="match status" value="2"/>
</dbReference>
<dbReference type="SUPFAM" id="SSF53850">
    <property type="entry name" value="Periplasmic binding protein-like II"/>
    <property type="match status" value="1"/>
</dbReference>
<dbReference type="HOGENOM" id="CLU_019602_18_2_7"/>
<gene>
    <name evidence="5" type="primary">argT</name>
    <name evidence="5" type="ordered locus">HRM2_03320</name>
</gene>
<evidence type="ECO:0000313" key="6">
    <source>
        <dbReference type="Proteomes" id="UP000000442"/>
    </source>
</evidence>
<keyword evidence="1 2" id="KW-0732">Signal</keyword>
<evidence type="ECO:0000259" key="3">
    <source>
        <dbReference type="SMART" id="SM00062"/>
    </source>
</evidence>
<evidence type="ECO:0000256" key="2">
    <source>
        <dbReference type="SAM" id="SignalP"/>
    </source>
</evidence>
<feature type="chain" id="PRO_5002900577" evidence="2">
    <location>
        <begin position="26"/>
        <end position="250"/>
    </location>
</feature>
<evidence type="ECO:0000259" key="4">
    <source>
        <dbReference type="SMART" id="SM00079"/>
    </source>
</evidence>
<dbReference type="PANTHER" id="PTHR35936:SF19">
    <property type="entry name" value="AMINO-ACID-BINDING PROTEIN YXEM-RELATED"/>
    <property type="match status" value="1"/>
</dbReference>
<sequence length="250" mass="27563">MLKRNLILLVAAVSLIVAGTTTAFAGKKIVNGIDANFPPFAYIDKTGKPAGFDVEAMEWIAKDLGLEVEHMPIDWDGIITSLLTKKIDIIASGMSITPDRSEKVTFTIPYWKINQVMVVKKDSTLTMNDLMKGGKKIGVQQGTTEAKWLKAESEPRAWNFKLGYYSSSPLAVEDVLNGRIAAAAMDDAPAHDAVSKKDVKILGNFGMEAEDFGYAVRKDETELLEKINASLKKLMATPYWDELAVKYNLK</sequence>
<dbReference type="EMBL" id="CP001087">
    <property type="protein sequence ID" value="ACN13454.1"/>
    <property type="molecule type" value="Genomic_DNA"/>
</dbReference>
<proteinExistence type="predicted"/>
<feature type="domain" description="Ionotropic glutamate receptor C-terminal" evidence="4">
    <location>
        <begin position="28"/>
        <end position="233"/>
    </location>
</feature>
<dbReference type="PANTHER" id="PTHR35936">
    <property type="entry name" value="MEMBRANE-BOUND LYTIC MUREIN TRANSGLYCOSYLASE F"/>
    <property type="match status" value="1"/>
</dbReference>
<dbReference type="RefSeq" id="WP_012662703.1">
    <property type="nucleotide sequence ID" value="NC_012108.1"/>
</dbReference>
<evidence type="ECO:0000256" key="1">
    <source>
        <dbReference type="ARBA" id="ARBA00022729"/>
    </source>
</evidence>
<dbReference type="AlphaFoldDB" id="C0QGH9"/>
<keyword evidence="6" id="KW-1185">Reference proteome</keyword>
<dbReference type="InterPro" id="IPR001320">
    <property type="entry name" value="Iontro_rcpt_C"/>
</dbReference>
<dbReference type="SMART" id="SM00062">
    <property type="entry name" value="PBPb"/>
    <property type="match status" value="1"/>
</dbReference>
<dbReference type="OrthoDB" id="5431130at2"/>
<dbReference type="InterPro" id="IPR001638">
    <property type="entry name" value="Solute-binding_3/MltF_N"/>
</dbReference>
<dbReference type="CDD" id="cd13530">
    <property type="entry name" value="PBP2_peptides_like"/>
    <property type="match status" value="1"/>
</dbReference>
<feature type="domain" description="Solute-binding protein family 3/N-terminal" evidence="3">
    <location>
        <begin position="28"/>
        <end position="243"/>
    </location>
</feature>
<dbReference type="Pfam" id="PF00497">
    <property type="entry name" value="SBP_bac_3"/>
    <property type="match status" value="1"/>
</dbReference>
<feature type="signal peptide" evidence="2">
    <location>
        <begin position="1"/>
        <end position="25"/>
    </location>
</feature>
<accession>C0QGH9</accession>